<dbReference type="EMBL" id="JASSOM010000061">
    <property type="protein sequence ID" value="MDK9364724.1"/>
    <property type="molecule type" value="Genomic_DNA"/>
</dbReference>
<dbReference type="AlphaFoldDB" id="A0AAP4D5F4"/>
<dbReference type="SMART" id="SM00421">
    <property type="entry name" value="HTH_LUXR"/>
    <property type="match status" value="1"/>
</dbReference>
<evidence type="ECO:0000313" key="5">
    <source>
        <dbReference type="EMBL" id="MDK9364724.1"/>
    </source>
</evidence>
<dbReference type="InterPro" id="IPR016032">
    <property type="entry name" value="Sig_transdc_resp-reg_C-effctor"/>
</dbReference>
<organism evidence="5 6">
    <name type="scientific">Lelliottia wanjuensis</name>
    <dbReference type="NCBI Taxonomy" id="3050585"/>
    <lineage>
        <taxon>Bacteria</taxon>
        <taxon>Pseudomonadati</taxon>
        <taxon>Pseudomonadota</taxon>
        <taxon>Gammaproteobacteria</taxon>
        <taxon>Enterobacterales</taxon>
        <taxon>Enterobacteriaceae</taxon>
        <taxon>Lelliottia</taxon>
    </lineage>
</organism>
<dbReference type="GO" id="GO:0006355">
    <property type="term" value="P:regulation of DNA-templated transcription"/>
    <property type="evidence" value="ECO:0007669"/>
    <property type="project" value="InterPro"/>
</dbReference>
<dbReference type="RefSeq" id="WP_285149878.1">
    <property type="nucleotide sequence ID" value="NZ_JASSOM010000061.1"/>
</dbReference>
<protein>
    <submittedName>
        <fullName evidence="5">LuxR C-terminal-related transcriptional regulator</fullName>
    </submittedName>
</protein>
<dbReference type="CDD" id="cd06170">
    <property type="entry name" value="LuxR_C_like"/>
    <property type="match status" value="1"/>
</dbReference>
<keyword evidence="2" id="KW-0238">DNA-binding</keyword>
<dbReference type="InterPro" id="IPR000792">
    <property type="entry name" value="Tscrpt_reg_LuxR_C"/>
</dbReference>
<dbReference type="PANTHER" id="PTHR44688:SF16">
    <property type="entry name" value="DNA-BINDING TRANSCRIPTIONAL ACTIVATOR DEVR_DOSR"/>
    <property type="match status" value="1"/>
</dbReference>
<gene>
    <name evidence="5" type="ORF">QQF32_16120</name>
</gene>
<dbReference type="SUPFAM" id="SSF46894">
    <property type="entry name" value="C-terminal effector domain of the bipartite response regulators"/>
    <property type="match status" value="1"/>
</dbReference>
<keyword evidence="6" id="KW-1185">Reference proteome</keyword>
<evidence type="ECO:0000259" key="4">
    <source>
        <dbReference type="PROSITE" id="PS50043"/>
    </source>
</evidence>
<accession>A0AAP4D5F4</accession>
<dbReference type="InterPro" id="IPR036388">
    <property type="entry name" value="WH-like_DNA-bd_sf"/>
</dbReference>
<evidence type="ECO:0000256" key="3">
    <source>
        <dbReference type="ARBA" id="ARBA00023163"/>
    </source>
</evidence>
<sequence length="217" mass="25106">MINIILNDRDSFYRLGMQTLFSALFPAEFDNRIAFTHHLNPQSVAVADVIVMGLSHGEISICHPVLHARKQNSLIIGLYEGNAPPYCDPLPLCFKNIIFVNRTEPLPEIKKRFLRSWENCRILPMIPRQWKCQDCRHKTLSPQQINVANHYYQGATAEQISQILCISIKTVFTHKRMIMGKFNLHSDYQLFTLFNVIKALNNDTPDFLTAHRELKRA</sequence>
<feature type="domain" description="HTH luxR-type" evidence="4">
    <location>
        <begin position="133"/>
        <end position="198"/>
    </location>
</feature>
<dbReference type="Gene3D" id="1.10.10.10">
    <property type="entry name" value="Winged helix-like DNA-binding domain superfamily/Winged helix DNA-binding domain"/>
    <property type="match status" value="1"/>
</dbReference>
<evidence type="ECO:0000256" key="2">
    <source>
        <dbReference type="ARBA" id="ARBA00023125"/>
    </source>
</evidence>
<evidence type="ECO:0000313" key="6">
    <source>
        <dbReference type="Proteomes" id="UP001223214"/>
    </source>
</evidence>
<comment type="caution">
    <text evidence="5">The sequence shown here is derived from an EMBL/GenBank/DDBJ whole genome shotgun (WGS) entry which is preliminary data.</text>
</comment>
<dbReference type="Proteomes" id="UP001223214">
    <property type="component" value="Unassembled WGS sequence"/>
</dbReference>
<keyword evidence="3" id="KW-0804">Transcription</keyword>
<dbReference type="GO" id="GO:0003677">
    <property type="term" value="F:DNA binding"/>
    <property type="evidence" value="ECO:0007669"/>
    <property type="project" value="UniProtKB-KW"/>
</dbReference>
<proteinExistence type="predicted"/>
<evidence type="ECO:0000256" key="1">
    <source>
        <dbReference type="ARBA" id="ARBA00023015"/>
    </source>
</evidence>
<reference evidence="5 6" key="1">
    <citation type="submission" date="2023-06" db="EMBL/GenBank/DDBJ databases">
        <title>Identification and characterization of antibiotic-resistant Gram-negative bacteria.</title>
        <authorList>
            <person name="Cho G.-S."/>
            <person name="Lee J."/>
            <person name="Tai E."/>
            <person name="Jeong S."/>
            <person name="Kim I."/>
            <person name="Kim B.-E."/>
            <person name="Jeong M.-I."/>
            <person name="Oh K.-K."/>
            <person name="Franz C.M.A.P."/>
        </authorList>
    </citation>
    <scope>NUCLEOTIDE SEQUENCE [LARGE SCALE GENOMIC DNA]</scope>
    <source>
        <strain evidence="5 6">V106_12</strain>
    </source>
</reference>
<keyword evidence="1" id="KW-0805">Transcription regulation</keyword>
<name>A0AAP4D5F4_9ENTR</name>
<dbReference type="PROSITE" id="PS50043">
    <property type="entry name" value="HTH_LUXR_2"/>
    <property type="match status" value="1"/>
</dbReference>
<dbReference type="Pfam" id="PF00196">
    <property type="entry name" value="GerE"/>
    <property type="match status" value="1"/>
</dbReference>
<dbReference type="PANTHER" id="PTHR44688">
    <property type="entry name" value="DNA-BINDING TRANSCRIPTIONAL ACTIVATOR DEVR_DOSR"/>
    <property type="match status" value="1"/>
</dbReference>